<keyword evidence="7" id="KW-1185">Reference proteome</keyword>
<evidence type="ECO:0000256" key="3">
    <source>
        <dbReference type="ARBA" id="ARBA00023125"/>
    </source>
</evidence>
<keyword evidence="3" id="KW-0238">DNA-binding</keyword>
<protein>
    <submittedName>
        <fullName evidence="6">LysR family transcriptional regulator</fullName>
    </submittedName>
</protein>
<dbReference type="Pfam" id="PF03466">
    <property type="entry name" value="LysR_substrate"/>
    <property type="match status" value="1"/>
</dbReference>
<evidence type="ECO:0000256" key="1">
    <source>
        <dbReference type="ARBA" id="ARBA00009437"/>
    </source>
</evidence>
<dbReference type="Gene3D" id="1.10.10.10">
    <property type="entry name" value="Winged helix-like DNA-binding domain superfamily/Winged helix DNA-binding domain"/>
    <property type="match status" value="1"/>
</dbReference>
<feature type="domain" description="HTH lysR-type" evidence="5">
    <location>
        <begin position="12"/>
        <end position="61"/>
    </location>
</feature>
<dbReference type="GO" id="GO:0005829">
    <property type="term" value="C:cytosol"/>
    <property type="evidence" value="ECO:0007669"/>
    <property type="project" value="TreeGrafter"/>
</dbReference>
<dbReference type="PANTHER" id="PTHR30419:SF8">
    <property type="entry name" value="NITROGEN ASSIMILATION TRANSCRIPTIONAL ACTIVATOR-RELATED"/>
    <property type="match status" value="1"/>
</dbReference>
<evidence type="ECO:0000256" key="2">
    <source>
        <dbReference type="ARBA" id="ARBA00023015"/>
    </source>
</evidence>
<dbReference type="SUPFAM" id="SSF53850">
    <property type="entry name" value="Periplasmic binding protein-like II"/>
    <property type="match status" value="1"/>
</dbReference>
<dbReference type="Proteomes" id="UP000273516">
    <property type="component" value="Unassembled WGS sequence"/>
</dbReference>
<gene>
    <name evidence="6" type="ORF">C9E81_04470</name>
</gene>
<keyword evidence="2" id="KW-0805">Transcription regulation</keyword>
<dbReference type="RefSeq" id="WP_122111057.1">
    <property type="nucleotide sequence ID" value="NZ_QOKZ01000001.1"/>
</dbReference>
<dbReference type="SUPFAM" id="SSF46785">
    <property type="entry name" value="Winged helix' DNA-binding domain"/>
    <property type="match status" value="1"/>
</dbReference>
<dbReference type="PANTHER" id="PTHR30419">
    <property type="entry name" value="HTH-TYPE TRANSCRIPTIONAL REGULATOR YBHD"/>
    <property type="match status" value="1"/>
</dbReference>
<dbReference type="GO" id="GO:0003677">
    <property type="term" value="F:DNA binding"/>
    <property type="evidence" value="ECO:0007669"/>
    <property type="project" value="UniProtKB-KW"/>
</dbReference>
<dbReference type="AlphaFoldDB" id="A0A3M0MNS2"/>
<keyword evidence="4" id="KW-0804">Transcription</keyword>
<evidence type="ECO:0000313" key="7">
    <source>
        <dbReference type="Proteomes" id="UP000273516"/>
    </source>
</evidence>
<comment type="similarity">
    <text evidence="1">Belongs to the LysR transcriptional regulatory family.</text>
</comment>
<reference evidence="6 7" key="1">
    <citation type="submission" date="2018-07" db="EMBL/GenBank/DDBJ databases">
        <authorList>
            <person name="Zhang Y."/>
            <person name="Wang L."/>
            <person name="Ma S."/>
        </authorList>
    </citation>
    <scope>NUCLEOTIDE SEQUENCE [LARGE SCALE GENOMIC DNA]</scope>
    <source>
        <strain evidence="6 7">4-2</strain>
    </source>
</reference>
<dbReference type="InterPro" id="IPR050950">
    <property type="entry name" value="HTH-type_LysR_regulators"/>
</dbReference>
<dbReference type="InterPro" id="IPR005119">
    <property type="entry name" value="LysR_subst-bd"/>
</dbReference>
<organism evidence="6 7">
    <name type="scientific">Paracoccus alkanivorans</name>
    <dbReference type="NCBI Taxonomy" id="2116655"/>
    <lineage>
        <taxon>Bacteria</taxon>
        <taxon>Pseudomonadati</taxon>
        <taxon>Pseudomonadota</taxon>
        <taxon>Alphaproteobacteria</taxon>
        <taxon>Rhodobacterales</taxon>
        <taxon>Paracoccaceae</taxon>
        <taxon>Paracoccus</taxon>
    </lineage>
</organism>
<dbReference type="InterPro" id="IPR036390">
    <property type="entry name" value="WH_DNA-bd_sf"/>
</dbReference>
<dbReference type="EMBL" id="QOKZ01000001">
    <property type="protein sequence ID" value="RMC37974.1"/>
    <property type="molecule type" value="Genomic_DNA"/>
</dbReference>
<evidence type="ECO:0000259" key="5">
    <source>
        <dbReference type="PROSITE" id="PS50931"/>
    </source>
</evidence>
<dbReference type="GO" id="GO:0003700">
    <property type="term" value="F:DNA-binding transcription factor activity"/>
    <property type="evidence" value="ECO:0007669"/>
    <property type="project" value="InterPro"/>
</dbReference>
<dbReference type="InterPro" id="IPR036388">
    <property type="entry name" value="WH-like_DNA-bd_sf"/>
</dbReference>
<comment type="caution">
    <text evidence="6">The sequence shown here is derived from an EMBL/GenBank/DDBJ whole genome shotgun (WGS) entry which is preliminary data.</text>
</comment>
<evidence type="ECO:0000256" key="4">
    <source>
        <dbReference type="ARBA" id="ARBA00023163"/>
    </source>
</evidence>
<dbReference type="OrthoDB" id="8479357at2"/>
<evidence type="ECO:0000313" key="6">
    <source>
        <dbReference type="EMBL" id="RMC37974.1"/>
    </source>
</evidence>
<name>A0A3M0MNS2_9RHOB</name>
<dbReference type="PROSITE" id="PS50931">
    <property type="entry name" value="HTH_LYSR"/>
    <property type="match status" value="1"/>
</dbReference>
<sequence length="302" mass="32628">MEGLSNRFLREFLVVAQEGSIRRAAERLNIAPSAVSRKLTDAEARLGVTLLERSAQGITLTDAGRLVREHALHMQDEQTFLLDQLGRFRESGGHAVRIAVGEGFAADLMQNGLAPLGLAQPQLRFRADLAGTEEIQRRVIDGEADIGIAYNPVPTERTASLAISRQPLCAIVPAGSPLARHDRIPLAEMLARPIAMLDTRHAIRTLVGRAASDQGLALRPQVETSSIAALIRYVGAGMGGTFLPRFSASIQAARGEVAIVDLDEESLQHVSAHLMVRARRRLPSSTALTAEYLAAHMVAFRG</sequence>
<dbReference type="InterPro" id="IPR000847">
    <property type="entry name" value="LysR_HTH_N"/>
</dbReference>
<proteinExistence type="inferred from homology"/>
<accession>A0A3M0MNS2</accession>
<dbReference type="Gene3D" id="3.40.190.290">
    <property type="match status" value="1"/>
</dbReference>
<dbReference type="Pfam" id="PF00126">
    <property type="entry name" value="HTH_1"/>
    <property type="match status" value="1"/>
</dbReference>